<keyword evidence="3" id="KW-1185">Reference proteome</keyword>
<evidence type="ECO:0000313" key="3">
    <source>
        <dbReference type="Proteomes" id="UP001597544"/>
    </source>
</evidence>
<gene>
    <name evidence="2" type="ORF">ACFSRY_20170</name>
</gene>
<dbReference type="Proteomes" id="UP001597544">
    <property type="component" value="Unassembled WGS sequence"/>
</dbReference>
<accession>A0ABW5ITB3</accession>
<keyword evidence="1" id="KW-0732">Signal</keyword>
<evidence type="ECO:0000313" key="2">
    <source>
        <dbReference type="EMBL" id="MFD2516198.1"/>
    </source>
</evidence>
<dbReference type="RefSeq" id="WP_377512544.1">
    <property type="nucleotide sequence ID" value="NZ_JBHULU010000039.1"/>
</dbReference>
<feature type="signal peptide" evidence="1">
    <location>
        <begin position="1"/>
        <end position="21"/>
    </location>
</feature>
<evidence type="ECO:0000256" key="1">
    <source>
        <dbReference type="SAM" id="SignalP"/>
    </source>
</evidence>
<dbReference type="EMBL" id="JBHULU010000039">
    <property type="protein sequence ID" value="MFD2516198.1"/>
    <property type="molecule type" value="Genomic_DNA"/>
</dbReference>
<sequence length="146" mass="16298">MNFMKLKSTFLFALAAIATLASCDKNENIATPAPVAVEKTVMFEIFSTKDYSTSYHADQEATVVLSIRRADKATMKETVVFDSTFTKLLKDIPLEENQIVIVKKLPVVAQNEWVNIGSGSRVGAFSYGSYESFPEEQLEKKVEIVF</sequence>
<organism evidence="2 3">
    <name type="scientific">Pontibacter locisalis</name>
    <dbReference type="NCBI Taxonomy" id="1719035"/>
    <lineage>
        <taxon>Bacteria</taxon>
        <taxon>Pseudomonadati</taxon>
        <taxon>Bacteroidota</taxon>
        <taxon>Cytophagia</taxon>
        <taxon>Cytophagales</taxon>
        <taxon>Hymenobacteraceae</taxon>
        <taxon>Pontibacter</taxon>
    </lineage>
</organism>
<comment type="caution">
    <text evidence="2">The sequence shown here is derived from an EMBL/GenBank/DDBJ whole genome shotgun (WGS) entry which is preliminary data.</text>
</comment>
<name>A0ABW5ITB3_9BACT</name>
<dbReference type="PROSITE" id="PS51257">
    <property type="entry name" value="PROKAR_LIPOPROTEIN"/>
    <property type="match status" value="1"/>
</dbReference>
<proteinExistence type="predicted"/>
<feature type="chain" id="PRO_5045340244" evidence="1">
    <location>
        <begin position="22"/>
        <end position="146"/>
    </location>
</feature>
<protein>
    <submittedName>
        <fullName evidence="2">Uncharacterized protein</fullName>
    </submittedName>
</protein>
<reference evidence="3" key="1">
    <citation type="journal article" date="2019" name="Int. J. Syst. Evol. Microbiol.">
        <title>The Global Catalogue of Microorganisms (GCM) 10K type strain sequencing project: providing services to taxonomists for standard genome sequencing and annotation.</title>
        <authorList>
            <consortium name="The Broad Institute Genomics Platform"/>
            <consortium name="The Broad Institute Genome Sequencing Center for Infectious Disease"/>
            <person name="Wu L."/>
            <person name="Ma J."/>
        </authorList>
    </citation>
    <scope>NUCLEOTIDE SEQUENCE [LARGE SCALE GENOMIC DNA]</scope>
    <source>
        <strain evidence="3">KCTC 42498</strain>
    </source>
</reference>